<feature type="non-terminal residue" evidence="1">
    <location>
        <position position="259"/>
    </location>
</feature>
<evidence type="ECO:0000313" key="2">
    <source>
        <dbReference type="Proteomes" id="UP000242146"/>
    </source>
</evidence>
<dbReference type="AlphaFoldDB" id="A0A1X2GMG3"/>
<comment type="caution">
    <text evidence="1">The sequence shown here is derived from an EMBL/GenBank/DDBJ whole genome shotgun (WGS) entry which is preliminary data.</text>
</comment>
<gene>
    <name evidence="1" type="ORF">DM01DRAFT_1273500</name>
</gene>
<sequence>TTTQFSSILDQFLSKQISKDEAEVTLKTLALSTMEKKIDKAIANLVSKLPLAAMEENVNEMELCSRFIDPFLARLFDDLDNGIYLRWLDETTLEAKESPDLSVTKSCDVKWATTLAYGEAKSSMHGDDHYAICKDLIKVAIFCKDALGNQLFEGILGIQIIGRTVLIYRLTLPAPSIYTMIPLAAIKVPNSINDLPELVYKVPDILKVLDIFDRVCVGSKNPETIKRRSSPTLPTAKIQQLFSLSKNRKRPCHIQLHHN</sequence>
<keyword evidence="2" id="KW-1185">Reference proteome</keyword>
<evidence type="ECO:0008006" key="3">
    <source>
        <dbReference type="Google" id="ProtNLM"/>
    </source>
</evidence>
<proteinExistence type="predicted"/>
<name>A0A1X2GMG3_9FUNG</name>
<feature type="non-terminal residue" evidence="1">
    <location>
        <position position="1"/>
    </location>
</feature>
<dbReference type="EMBL" id="MCGT01000010">
    <property type="protein sequence ID" value="ORX56360.1"/>
    <property type="molecule type" value="Genomic_DNA"/>
</dbReference>
<reference evidence="1 2" key="1">
    <citation type="submission" date="2016-07" db="EMBL/GenBank/DDBJ databases">
        <title>Pervasive Adenine N6-methylation of Active Genes in Fungi.</title>
        <authorList>
            <consortium name="DOE Joint Genome Institute"/>
            <person name="Mondo S.J."/>
            <person name="Dannebaum R.O."/>
            <person name="Kuo R.C."/>
            <person name="Labutti K."/>
            <person name="Haridas S."/>
            <person name="Kuo A."/>
            <person name="Salamov A."/>
            <person name="Ahrendt S.R."/>
            <person name="Lipzen A."/>
            <person name="Sullivan W."/>
            <person name="Andreopoulos W.B."/>
            <person name="Clum A."/>
            <person name="Lindquist E."/>
            <person name="Daum C."/>
            <person name="Ramamoorthy G.K."/>
            <person name="Gryganskyi A."/>
            <person name="Culley D."/>
            <person name="Magnuson J.K."/>
            <person name="James T.Y."/>
            <person name="O'Malley M.A."/>
            <person name="Stajich J.E."/>
            <person name="Spatafora J.W."/>
            <person name="Visel A."/>
            <person name="Grigoriev I.V."/>
        </authorList>
    </citation>
    <scope>NUCLEOTIDE SEQUENCE [LARGE SCALE GENOMIC DNA]</scope>
    <source>
        <strain evidence="1 2">NRRL 3301</strain>
    </source>
</reference>
<organism evidence="1 2">
    <name type="scientific">Hesseltinella vesiculosa</name>
    <dbReference type="NCBI Taxonomy" id="101127"/>
    <lineage>
        <taxon>Eukaryota</taxon>
        <taxon>Fungi</taxon>
        <taxon>Fungi incertae sedis</taxon>
        <taxon>Mucoromycota</taxon>
        <taxon>Mucoromycotina</taxon>
        <taxon>Mucoromycetes</taxon>
        <taxon>Mucorales</taxon>
        <taxon>Cunninghamellaceae</taxon>
        <taxon>Hesseltinella</taxon>
    </lineage>
</organism>
<protein>
    <recommendedName>
        <fullName evidence="3">Fungal-type protein kinase domain-containing protein</fullName>
    </recommendedName>
</protein>
<dbReference type="OrthoDB" id="2282888at2759"/>
<dbReference type="Proteomes" id="UP000242146">
    <property type="component" value="Unassembled WGS sequence"/>
</dbReference>
<accession>A0A1X2GMG3</accession>
<evidence type="ECO:0000313" key="1">
    <source>
        <dbReference type="EMBL" id="ORX56360.1"/>
    </source>
</evidence>